<organism evidence="2 3">
    <name type="scientific">Daphnia galeata</name>
    <dbReference type="NCBI Taxonomy" id="27404"/>
    <lineage>
        <taxon>Eukaryota</taxon>
        <taxon>Metazoa</taxon>
        <taxon>Ecdysozoa</taxon>
        <taxon>Arthropoda</taxon>
        <taxon>Crustacea</taxon>
        <taxon>Branchiopoda</taxon>
        <taxon>Diplostraca</taxon>
        <taxon>Cladocera</taxon>
        <taxon>Anomopoda</taxon>
        <taxon>Daphniidae</taxon>
        <taxon>Daphnia</taxon>
    </lineage>
</organism>
<evidence type="ECO:0000313" key="2">
    <source>
        <dbReference type="EMBL" id="CAH0110361.1"/>
    </source>
</evidence>
<evidence type="ECO:0008006" key="4">
    <source>
        <dbReference type="Google" id="ProtNLM"/>
    </source>
</evidence>
<protein>
    <recommendedName>
        <fullName evidence="4">ATP-dependent DNA helicase</fullName>
    </recommendedName>
</protein>
<evidence type="ECO:0000256" key="1">
    <source>
        <dbReference type="SAM" id="MobiDB-lite"/>
    </source>
</evidence>
<name>A0A8J2RVS8_9CRUS</name>
<keyword evidence="3" id="KW-1185">Reference proteome</keyword>
<gene>
    <name evidence="2" type="ORF">DGAL_LOCUS13927</name>
</gene>
<feature type="region of interest" description="Disordered" evidence="1">
    <location>
        <begin position="47"/>
        <end position="73"/>
    </location>
</feature>
<dbReference type="Proteomes" id="UP000789390">
    <property type="component" value="Unassembled WGS sequence"/>
</dbReference>
<dbReference type="EMBL" id="CAKKLH010000303">
    <property type="protein sequence ID" value="CAH0110361.1"/>
    <property type="molecule type" value="Genomic_DNA"/>
</dbReference>
<proteinExistence type="predicted"/>
<dbReference type="SUPFAM" id="SSF52540">
    <property type="entry name" value="P-loop containing nucleoside triphosphate hydrolases"/>
    <property type="match status" value="2"/>
</dbReference>
<dbReference type="OrthoDB" id="416437at2759"/>
<dbReference type="Gene3D" id="3.40.50.300">
    <property type="entry name" value="P-loop containing nucleotide triphosphate hydrolases"/>
    <property type="match status" value="2"/>
</dbReference>
<sequence length="532" mass="60181">MKQLNGDGGKRAPTFLERSRDKLIQNVTRNLSINSKNKRMMTVWRNKSSTHWNGQPDWSAESSTEPEKSSQKAFHIRDPITKKCPYNYQQQQRLLNQMETYLKELKSDLKPQAKLVPLYGGPGVGKTHSIIALKKLAESFGDGIVVCAPTGSAAANIPQAGCCPNHISWKAYFFDRRGFDAVGAELFSRFILFELTEQMRTGDADQISLISKLRDPHLTQPIDDEVVQKMTEKQLTATDIYEDSEWACAPIVVTLNEVRSSLNYDMAVRFAKVRRVPILVWRLPIAGERATNMSIEEIDLLYKQERGLWGIFVAGAPGFLTQNINPTKGLANGTSVTYESISFDEDEDEEEIRIATLQIVTAKPGEVVVLHINPYTINVHVPSANQNTWPDTETLILGRVVLPILMQTGEKQLKVRPCNQHQLTGKVNIRPHAVELAFAITYEKIQGKTMKKIILDLNSAPTRPIHFDAFYTGISRVRRGCDLKIMPIPPGLTLQHLKKLKPDPKLIYWQKGFQEKTGIWSRRTAEQFTLHH</sequence>
<dbReference type="InterPro" id="IPR027417">
    <property type="entry name" value="P-loop_NTPase"/>
</dbReference>
<dbReference type="AlphaFoldDB" id="A0A8J2RVS8"/>
<dbReference type="Pfam" id="PF13245">
    <property type="entry name" value="AAA_19"/>
    <property type="match status" value="1"/>
</dbReference>
<evidence type="ECO:0000313" key="3">
    <source>
        <dbReference type="Proteomes" id="UP000789390"/>
    </source>
</evidence>
<comment type="caution">
    <text evidence="2">The sequence shown here is derived from an EMBL/GenBank/DDBJ whole genome shotgun (WGS) entry which is preliminary data.</text>
</comment>
<reference evidence="2" key="1">
    <citation type="submission" date="2021-11" db="EMBL/GenBank/DDBJ databases">
        <authorList>
            <person name="Schell T."/>
        </authorList>
    </citation>
    <scope>NUCLEOTIDE SEQUENCE</scope>
    <source>
        <strain evidence="2">M5</strain>
    </source>
</reference>
<accession>A0A8J2RVS8</accession>